<accession>A0ABR2H7Q7</accession>
<evidence type="ECO:0008006" key="3">
    <source>
        <dbReference type="Google" id="ProtNLM"/>
    </source>
</evidence>
<organism evidence="1 2">
    <name type="scientific">Tritrichomonas musculus</name>
    <dbReference type="NCBI Taxonomy" id="1915356"/>
    <lineage>
        <taxon>Eukaryota</taxon>
        <taxon>Metamonada</taxon>
        <taxon>Parabasalia</taxon>
        <taxon>Tritrichomonadida</taxon>
        <taxon>Tritrichomonadidae</taxon>
        <taxon>Tritrichomonas</taxon>
    </lineage>
</organism>
<keyword evidence="2" id="KW-1185">Reference proteome</keyword>
<evidence type="ECO:0000313" key="2">
    <source>
        <dbReference type="Proteomes" id="UP001470230"/>
    </source>
</evidence>
<evidence type="ECO:0000313" key="1">
    <source>
        <dbReference type="EMBL" id="KAK8842258.1"/>
    </source>
</evidence>
<name>A0ABR2H7Q7_9EUKA</name>
<proteinExistence type="predicted"/>
<reference evidence="1 2" key="1">
    <citation type="submission" date="2024-04" db="EMBL/GenBank/DDBJ databases">
        <title>Tritrichomonas musculus Genome.</title>
        <authorList>
            <person name="Alves-Ferreira E."/>
            <person name="Grigg M."/>
            <person name="Lorenzi H."/>
            <person name="Galac M."/>
        </authorList>
    </citation>
    <scope>NUCLEOTIDE SEQUENCE [LARGE SCALE GENOMIC DNA]</scope>
    <source>
        <strain evidence="1 2">EAF2021</strain>
    </source>
</reference>
<protein>
    <recommendedName>
        <fullName evidence="3">AbrB/MazE/SpoVT family DNA-binding domain-containing protein</fullName>
    </recommendedName>
</protein>
<sequence length="58" mass="6590">MCLERRKGQVIIPKGLHKMFDAPEAVATQKISWTTIPSENCDDITMRIELLNCLKKSS</sequence>
<comment type="caution">
    <text evidence="1">The sequence shown here is derived from an EMBL/GenBank/DDBJ whole genome shotgun (WGS) entry which is preliminary data.</text>
</comment>
<dbReference type="EMBL" id="JAPFFF010000039">
    <property type="protein sequence ID" value="KAK8842258.1"/>
    <property type="molecule type" value="Genomic_DNA"/>
</dbReference>
<gene>
    <name evidence="1" type="ORF">M9Y10_026492</name>
</gene>
<dbReference type="Proteomes" id="UP001470230">
    <property type="component" value="Unassembled WGS sequence"/>
</dbReference>